<dbReference type="GO" id="GO:0030131">
    <property type="term" value="C:clathrin adaptor complex"/>
    <property type="evidence" value="ECO:0007669"/>
    <property type="project" value="UniProtKB-UniRule"/>
</dbReference>
<dbReference type="PROSITE" id="PS00990">
    <property type="entry name" value="CLAT_ADAPTOR_M_1"/>
    <property type="match status" value="1"/>
</dbReference>
<dbReference type="SUPFAM" id="SSF49447">
    <property type="entry name" value="Second domain of Mu2 adaptin subunit (ap50) of ap2 adaptor"/>
    <property type="match status" value="1"/>
</dbReference>
<reference evidence="7 8" key="1">
    <citation type="submission" date="2018-12" db="EMBL/GenBank/DDBJ databases">
        <authorList>
            <person name="Tiukova I."/>
            <person name="Dainat J."/>
        </authorList>
    </citation>
    <scope>NUCLEOTIDE SEQUENCE [LARGE SCALE GENOMIC DNA]</scope>
</reference>
<dbReference type="AlphaFoldDB" id="A0A448YPM7"/>
<dbReference type="SUPFAM" id="SSF64356">
    <property type="entry name" value="SNARE-like"/>
    <property type="match status" value="1"/>
</dbReference>
<dbReference type="STRING" id="13370.A0A448YPM7"/>
<dbReference type="InterPro" id="IPR018240">
    <property type="entry name" value="Clathrin_mu_CS"/>
</dbReference>
<sequence length="460" mass="52619">MASVVYFLDSRGRPLLHRDYKWDIPSTAIEKFPLLLLNNSIGQSVDEGSTIPVLNDNGINYVYLLHKDLYILALTREDANVFSILCYLDSMVKVLEGYLKSLEEESIRDNFSVIYELLDEMMDFGISQITDQKILKEYITQESFTLNTLLHPSGSKKKPGSTTVFKQRVAPSTVTNAISWRSPGIVYKKNEAYLDVVEAIDMLVNSRGQLLSSEIHGAIKLKSFLSGMPELILGLNEKFMKSCLNAVRGTPGNVSEGDKKSIEVEDLKFHQCVRLGKFESEKMISFIPPDGECDLVSYRVHSPVLKPLFLIDYKVRNHSNTRLEIMLKVRANFKSRVSARKLEIRIPVPRDIDSPKYHYNKGTLKYVPNESVILWKFRKIDGGKEYVMIAELLLPSVSDDGELEKFKKIPINLKFEMQGFVTSGLQVKYLKIREPKMNYQSYPYVRYITKSGDSYEVRTN</sequence>
<evidence type="ECO:0000256" key="2">
    <source>
        <dbReference type="ARBA" id="ARBA00022448"/>
    </source>
</evidence>
<dbReference type="GO" id="GO:0006886">
    <property type="term" value="P:intracellular protein transport"/>
    <property type="evidence" value="ECO:0007669"/>
    <property type="project" value="UniProtKB-UniRule"/>
</dbReference>
<dbReference type="GO" id="GO:0012505">
    <property type="term" value="C:endomembrane system"/>
    <property type="evidence" value="ECO:0007669"/>
    <property type="project" value="UniProtKB-SubCell"/>
</dbReference>
<gene>
    <name evidence="7" type="ORF">BRENAR_LOCUS3616</name>
</gene>
<evidence type="ECO:0000256" key="3">
    <source>
        <dbReference type="ARBA" id="ARBA00022927"/>
    </source>
</evidence>
<dbReference type="InterPro" id="IPR036168">
    <property type="entry name" value="AP2_Mu_C_sf"/>
</dbReference>
<keyword evidence="8" id="KW-1185">Reference proteome</keyword>
<dbReference type="InterPro" id="IPR028565">
    <property type="entry name" value="MHD"/>
</dbReference>
<dbReference type="EMBL" id="CAACVR010000033">
    <property type="protein sequence ID" value="VEU22885.1"/>
    <property type="molecule type" value="Genomic_DNA"/>
</dbReference>
<evidence type="ECO:0000256" key="1">
    <source>
        <dbReference type="ARBA" id="ARBA00004308"/>
    </source>
</evidence>
<proteinExistence type="inferred from homology"/>
<dbReference type="CDD" id="cd09250">
    <property type="entry name" value="AP-1_Mu1_Cterm"/>
    <property type="match status" value="1"/>
</dbReference>
<comment type="similarity">
    <text evidence="5">Belongs to the adaptor complexes medium subunit family.</text>
</comment>
<dbReference type="InterPro" id="IPR022775">
    <property type="entry name" value="AP_mu_sigma_su"/>
</dbReference>
<protein>
    <submittedName>
        <fullName evidence="7">DEKNAAC103985</fullName>
    </submittedName>
</protein>
<dbReference type="PROSITE" id="PS51072">
    <property type="entry name" value="MHD"/>
    <property type="match status" value="1"/>
</dbReference>
<dbReference type="PRINTS" id="PR00314">
    <property type="entry name" value="CLATHRINADPT"/>
</dbReference>
<evidence type="ECO:0000256" key="5">
    <source>
        <dbReference type="PIRNR" id="PIRNR005992"/>
    </source>
</evidence>
<dbReference type="Proteomes" id="UP000290900">
    <property type="component" value="Unassembled WGS sequence"/>
</dbReference>
<keyword evidence="2 5" id="KW-0813">Transport</keyword>
<dbReference type="Pfam" id="PF01217">
    <property type="entry name" value="Clat_adaptor_s"/>
    <property type="match status" value="1"/>
</dbReference>
<dbReference type="FunFam" id="3.30.450.60:FF:000002">
    <property type="entry name" value="AP-2 complex subunit mu, putative"/>
    <property type="match status" value="1"/>
</dbReference>
<dbReference type="Pfam" id="PF00928">
    <property type="entry name" value="Adap_comp_sub"/>
    <property type="match status" value="1"/>
</dbReference>
<comment type="subcellular location">
    <subcellularLocation>
        <location evidence="1">Endomembrane system</location>
    </subcellularLocation>
</comment>
<dbReference type="FunCoup" id="A0A448YPM7">
    <property type="interactions" value="600"/>
</dbReference>
<evidence type="ECO:0000313" key="7">
    <source>
        <dbReference type="EMBL" id="VEU22885.1"/>
    </source>
</evidence>
<dbReference type="InterPro" id="IPR050431">
    <property type="entry name" value="Adaptor_comp_med_subunit"/>
</dbReference>
<evidence type="ECO:0000313" key="8">
    <source>
        <dbReference type="Proteomes" id="UP000290900"/>
    </source>
</evidence>
<dbReference type="PIRSF" id="PIRSF005992">
    <property type="entry name" value="Clathrin_mu"/>
    <property type="match status" value="1"/>
</dbReference>
<keyword evidence="3 5" id="KW-0653">Protein transport</keyword>
<evidence type="ECO:0000256" key="4">
    <source>
        <dbReference type="ARBA" id="ARBA00023136"/>
    </source>
</evidence>
<dbReference type="Gene3D" id="3.30.450.60">
    <property type="match status" value="1"/>
</dbReference>
<dbReference type="Gene3D" id="2.60.40.1170">
    <property type="entry name" value="Mu homology domain, subdomain B"/>
    <property type="match status" value="2"/>
</dbReference>
<feature type="domain" description="MHD" evidence="6">
    <location>
        <begin position="189"/>
        <end position="458"/>
    </location>
</feature>
<organism evidence="7 8">
    <name type="scientific">Brettanomyces naardenensis</name>
    <name type="common">Yeast</name>
    <dbReference type="NCBI Taxonomy" id="13370"/>
    <lineage>
        <taxon>Eukaryota</taxon>
        <taxon>Fungi</taxon>
        <taxon>Dikarya</taxon>
        <taxon>Ascomycota</taxon>
        <taxon>Saccharomycotina</taxon>
        <taxon>Pichiomycetes</taxon>
        <taxon>Pichiales</taxon>
        <taxon>Pichiaceae</taxon>
        <taxon>Brettanomyces</taxon>
    </lineage>
</organism>
<accession>A0A448YPM7</accession>
<dbReference type="InterPro" id="IPR011012">
    <property type="entry name" value="Longin-like_dom_sf"/>
</dbReference>
<dbReference type="OrthoDB" id="10259133at2759"/>
<dbReference type="InParanoid" id="A0A448YPM7"/>
<dbReference type="InterPro" id="IPR001392">
    <property type="entry name" value="Clathrin_mu"/>
</dbReference>
<name>A0A448YPM7_BRENA</name>
<evidence type="ECO:0000259" key="6">
    <source>
        <dbReference type="PROSITE" id="PS51072"/>
    </source>
</evidence>
<keyword evidence="4" id="KW-0472">Membrane</keyword>
<dbReference type="PANTHER" id="PTHR10529">
    <property type="entry name" value="AP COMPLEX SUBUNIT MU"/>
    <property type="match status" value="1"/>
</dbReference>
<dbReference type="GO" id="GO:0016192">
    <property type="term" value="P:vesicle-mediated transport"/>
    <property type="evidence" value="ECO:0007669"/>
    <property type="project" value="InterPro"/>
</dbReference>